<sequence length="189" mass="19948">MSIRHTCQGPPQQSPTSNCVACDLSGVGTGQTTANYGQAHGPQIGVGAQGYVQPPGHAVHSDVAWFNQTLSSAPRNAFSWSEEPPNDRYGVQGGTTPPAPGYPYPTSITLPGGRVTAPPAGGGPRQPTQNPPVVGQQYHPELGQNQQRQPSTNPQSRQQEEAVAPSNQGSKGRYLAHRPSNEHRARNGC</sequence>
<comment type="caution">
    <text evidence="2">The sequence shown here is derived from an EMBL/GenBank/DDBJ whole genome shotgun (WGS) entry which is preliminary data.</text>
</comment>
<name>A0A3M6WXT9_HORWE</name>
<dbReference type="VEuPathDB" id="FungiDB:BTJ68_08549"/>
<dbReference type="EMBL" id="QWIJ01000237">
    <property type="protein sequence ID" value="RMX85185.1"/>
    <property type="molecule type" value="Genomic_DNA"/>
</dbReference>
<evidence type="ECO:0000256" key="1">
    <source>
        <dbReference type="SAM" id="MobiDB-lite"/>
    </source>
</evidence>
<evidence type="ECO:0000313" key="2">
    <source>
        <dbReference type="EMBL" id="RMX82996.1"/>
    </source>
</evidence>
<organism evidence="2 5">
    <name type="scientific">Hortaea werneckii</name>
    <name type="common">Black yeast</name>
    <name type="synonym">Cladosporium werneckii</name>
    <dbReference type="NCBI Taxonomy" id="91943"/>
    <lineage>
        <taxon>Eukaryota</taxon>
        <taxon>Fungi</taxon>
        <taxon>Dikarya</taxon>
        <taxon>Ascomycota</taxon>
        <taxon>Pezizomycotina</taxon>
        <taxon>Dothideomycetes</taxon>
        <taxon>Dothideomycetidae</taxon>
        <taxon>Mycosphaerellales</taxon>
        <taxon>Teratosphaeriaceae</taxon>
        <taxon>Hortaea</taxon>
    </lineage>
</organism>
<dbReference type="EMBL" id="QWIK01002789">
    <property type="protein sequence ID" value="RMX82996.1"/>
    <property type="molecule type" value="Genomic_DNA"/>
</dbReference>
<dbReference type="OrthoDB" id="3897645at2759"/>
<feature type="region of interest" description="Disordered" evidence="1">
    <location>
        <begin position="76"/>
        <end position="189"/>
    </location>
</feature>
<evidence type="ECO:0000313" key="4">
    <source>
        <dbReference type="Proteomes" id="UP000281245"/>
    </source>
</evidence>
<feature type="compositionally biased region" description="Polar residues" evidence="1">
    <location>
        <begin position="143"/>
        <end position="157"/>
    </location>
</feature>
<dbReference type="Proteomes" id="UP000281245">
    <property type="component" value="Unassembled WGS sequence"/>
</dbReference>
<feature type="compositionally biased region" description="Basic and acidic residues" evidence="1">
    <location>
        <begin position="179"/>
        <end position="189"/>
    </location>
</feature>
<gene>
    <name evidence="2" type="ORF">D0868_15732</name>
    <name evidence="3" type="ORF">D0869_04021</name>
</gene>
<evidence type="ECO:0000313" key="5">
    <source>
        <dbReference type="Proteomes" id="UP000282582"/>
    </source>
</evidence>
<protein>
    <submittedName>
        <fullName evidence="2">Uncharacterized protein</fullName>
    </submittedName>
</protein>
<dbReference type="Proteomes" id="UP000282582">
    <property type="component" value="Unassembled WGS sequence"/>
</dbReference>
<evidence type="ECO:0000313" key="3">
    <source>
        <dbReference type="EMBL" id="RMX85185.1"/>
    </source>
</evidence>
<proteinExistence type="predicted"/>
<dbReference type="AlphaFoldDB" id="A0A3M6WXT9"/>
<reference evidence="4 5" key="1">
    <citation type="journal article" date="2018" name="BMC Genomics">
        <title>Genomic evidence for intraspecific hybridization in a clonal and extremely halotolerant yeast.</title>
        <authorList>
            <person name="Gostincar C."/>
            <person name="Stajich J.E."/>
            <person name="Zupancic J."/>
            <person name="Zalar P."/>
            <person name="Gunde-Cimerman N."/>
        </authorList>
    </citation>
    <scope>NUCLEOTIDE SEQUENCE [LARGE SCALE GENOMIC DNA]</scope>
    <source>
        <strain evidence="2 5">EXF-6654</strain>
        <strain evidence="3 4">EXF-6656</strain>
    </source>
</reference>
<accession>A0A3M6WXT9</accession>